<dbReference type="InterPro" id="IPR002848">
    <property type="entry name" value="Translin_fam"/>
</dbReference>
<dbReference type="PANTHER" id="PTHR10741">
    <property type="entry name" value="TRANSLIN AND TRANSLIN ASSOCIATED PROTEIN X"/>
    <property type="match status" value="1"/>
</dbReference>
<reference evidence="2" key="1">
    <citation type="journal article" date="2020" name="bioRxiv">
        <title>Comparative genomics of Chlamydomonas.</title>
        <authorList>
            <person name="Craig R.J."/>
            <person name="Hasan A.R."/>
            <person name="Ness R.W."/>
            <person name="Keightley P.D."/>
        </authorList>
    </citation>
    <scope>NUCLEOTIDE SEQUENCE</scope>
    <source>
        <strain evidence="2">CCAP 11/70</strain>
    </source>
</reference>
<dbReference type="SUPFAM" id="SSF74784">
    <property type="entry name" value="Translin"/>
    <property type="match status" value="1"/>
</dbReference>
<evidence type="ECO:0008006" key="4">
    <source>
        <dbReference type="Google" id="ProtNLM"/>
    </source>
</evidence>
<dbReference type="GO" id="GO:0043565">
    <property type="term" value="F:sequence-specific DNA binding"/>
    <property type="evidence" value="ECO:0007669"/>
    <property type="project" value="InterPro"/>
</dbReference>
<gene>
    <name evidence="2" type="ORF">HYH03_003064</name>
</gene>
<dbReference type="Proteomes" id="UP000612055">
    <property type="component" value="Unassembled WGS sequence"/>
</dbReference>
<evidence type="ECO:0000256" key="1">
    <source>
        <dbReference type="SAM" id="MobiDB-lite"/>
    </source>
</evidence>
<dbReference type="Gene3D" id="1.20.58.2140">
    <property type="match status" value="1"/>
</dbReference>
<dbReference type="EMBL" id="JAEHOE010000008">
    <property type="protein sequence ID" value="KAG2498872.1"/>
    <property type="molecule type" value="Genomic_DNA"/>
</dbReference>
<dbReference type="InterPro" id="IPR036081">
    <property type="entry name" value="Translin_sf"/>
</dbReference>
<organism evidence="2 3">
    <name type="scientific">Edaphochlamys debaryana</name>
    <dbReference type="NCBI Taxonomy" id="47281"/>
    <lineage>
        <taxon>Eukaryota</taxon>
        <taxon>Viridiplantae</taxon>
        <taxon>Chlorophyta</taxon>
        <taxon>core chlorophytes</taxon>
        <taxon>Chlorophyceae</taxon>
        <taxon>CS clade</taxon>
        <taxon>Chlamydomonadales</taxon>
        <taxon>Chlamydomonadales incertae sedis</taxon>
        <taxon>Edaphochlamys</taxon>
    </lineage>
</organism>
<name>A0A835Y9P0_9CHLO</name>
<dbReference type="CDD" id="cd14820">
    <property type="entry name" value="TRAX"/>
    <property type="match status" value="1"/>
</dbReference>
<keyword evidence="3" id="KW-1185">Reference proteome</keyword>
<feature type="region of interest" description="Disordered" evidence="1">
    <location>
        <begin position="200"/>
        <end position="220"/>
    </location>
</feature>
<dbReference type="Pfam" id="PF01997">
    <property type="entry name" value="Translin"/>
    <property type="match status" value="1"/>
</dbReference>
<feature type="compositionally biased region" description="Low complexity" evidence="1">
    <location>
        <begin position="200"/>
        <end position="210"/>
    </location>
</feature>
<dbReference type="AlphaFoldDB" id="A0A835Y9P0"/>
<protein>
    <recommendedName>
        <fullName evidence="4">Translin</fullName>
    </recommendedName>
</protein>
<dbReference type="OrthoDB" id="829at2759"/>
<sequence>MIVESDWDRLGEHLSAYDEQREAIIKRCRDMQKLAKQAIYSLHRGEAAKAAEQLKKTESIAKELLPALSKYPALRQGSYSAAIEEYAEAVAFSVFLAEGRLVRSDELALAEPEEFLGGVLDFTGELNRYAIARATVRDKAAVQRCRDLLDGLMGRFLKFDLRNGSLRKKYDTLKYTLKKMESTLYELSLTEAMGFKMSSEAAGMEPEAAAGGEGGGEEER</sequence>
<comment type="caution">
    <text evidence="2">The sequence shown here is derived from an EMBL/GenBank/DDBJ whole genome shotgun (WGS) entry which is preliminary data.</text>
</comment>
<accession>A0A835Y9P0</accession>
<evidence type="ECO:0000313" key="2">
    <source>
        <dbReference type="EMBL" id="KAG2498872.1"/>
    </source>
</evidence>
<proteinExistence type="predicted"/>
<evidence type="ECO:0000313" key="3">
    <source>
        <dbReference type="Proteomes" id="UP000612055"/>
    </source>
</evidence>